<organism evidence="1 2">
    <name type="scientific">Moorena producens PAL-8-15-08-1</name>
    <dbReference type="NCBI Taxonomy" id="1458985"/>
    <lineage>
        <taxon>Bacteria</taxon>
        <taxon>Bacillati</taxon>
        <taxon>Cyanobacteriota</taxon>
        <taxon>Cyanophyceae</taxon>
        <taxon>Coleofasciculales</taxon>
        <taxon>Coleofasciculaceae</taxon>
        <taxon>Moorena</taxon>
    </lineage>
</organism>
<reference evidence="2" key="1">
    <citation type="submission" date="2016-10" db="EMBL/GenBank/DDBJ databases">
        <title>Comparative genomics uncovers the prolific and rare metabolic potential of the cyanobacterial genus Moorea.</title>
        <authorList>
            <person name="Leao T."/>
            <person name="Castelao G."/>
            <person name="Korobeynikov A."/>
            <person name="Monroe E.A."/>
            <person name="Podell S."/>
            <person name="Glukhov E."/>
            <person name="Allen E."/>
            <person name="Gerwick W.H."/>
            <person name="Gerwick L."/>
        </authorList>
    </citation>
    <scope>NUCLEOTIDE SEQUENCE [LARGE SCALE GENOMIC DNA]</scope>
    <source>
        <strain evidence="2">PAL-8-15-08-1</strain>
    </source>
</reference>
<evidence type="ECO:0000313" key="2">
    <source>
        <dbReference type="Proteomes" id="UP000177870"/>
    </source>
</evidence>
<sequence length="64" mass="7467">MHRLKPSLLLAFGFLGIAESLDKYEWGGHSARREYIETGKMPVPPRCLFHQDARSTKLFKSFHY</sequence>
<proteinExistence type="predicted"/>
<gene>
    <name evidence="1" type="ORF">BJP34_32640</name>
</gene>
<name>A0A1D8U0W3_9CYAN</name>
<evidence type="ECO:0000313" key="1">
    <source>
        <dbReference type="EMBL" id="AOX03551.1"/>
    </source>
</evidence>
<dbReference type="KEGG" id="mpro:BJP34_32640"/>
<accession>A0A1D8U0W3</accession>
<protein>
    <submittedName>
        <fullName evidence="1">Uncharacterized protein</fullName>
    </submittedName>
</protein>
<dbReference type="EMBL" id="CP017599">
    <property type="protein sequence ID" value="AOX03551.1"/>
    <property type="molecule type" value="Genomic_DNA"/>
</dbReference>
<dbReference type="Proteomes" id="UP000177870">
    <property type="component" value="Chromosome"/>
</dbReference>
<dbReference type="AlphaFoldDB" id="A0A1D8U0W3"/>